<feature type="transmembrane region" description="Helical" evidence="1">
    <location>
        <begin position="6"/>
        <end position="24"/>
    </location>
</feature>
<evidence type="ECO:0000313" key="3">
    <source>
        <dbReference type="Proteomes" id="UP001597205"/>
    </source>
</evidence>
<dbReference type="RefSeq" id="WP_380895064.1">
    <property type="nucleotide sequence ID" value="NZ_JBHTKY010000005.1"/>
</dbReference>
<name>A0ABW3RIV9_9SPHI</name>
<dbReference type="Pfam" id="PF14345">
    <property type="entry name" value="GDYXXLXY"/>
    <property type="match status" value="1"/>
</dbReference>
<proteinExistence type="predicted"/>
<evidence type="ECO:0000313" key="2">
    <source>
        <dbReference type="EMBL" id="MFD1165113.1"/>
    </source>
</evidence>
<keyword evidence="1" id="KW-0812">Transmembrane</keyword>
<gene>
    <name evidence="2" type="ORF">ACFQ2C_05770</name>
</gene>
<keyword evidence="1" id="KW-1133">Transmembrane helix</keyword>
<dbReference type="Proteomes" id="UP001597205">
    <property type="component" value="Unassembled WGS sequence"/>
</dbReference>
<dbReference type="EMBL" id="JBHTKY010000005">
    <property type="protein sequence ID" value="MFD1165113.1"/>
    <property type="molecule type" value="Genomic_DNA"/>
</dbReference>
<protein>
    <submittedName>
        <fullName evidence="2">GDYXXLXY domain-containing protein</fullName>
    </submittedName>
</protein>
<dbReference type="InterPro" id="IPR025833">
    <property type="entry name" value="GDYXXLXY"/>
</dbReference>
<evidence type="ECO:0000256" key="1">
    <source>
        <dbReference type="SAM" id="Phobius"/>
    </source>
</evidence>
<organism evidence="2 3">
    <name type="scientific">Sphingobacterium daejeonense</name>
    <dbReference type="NCBI Taxonomy" id="371142"/>
    <lineage>
        <taxon>Bacteria</taxon>
        <taxon>Pseudomonadati</taxon>
        <taxon>Bacteroidota</taxon>
        <taxon>Sphingobacteriia</taxon>
        <taxon>Sphingobacteriales</taxon>
        <taxon>Sphingobacteriaceae</taxon>
        <taxon>Sphingobacterium</taxon>
    </lineage>
</organism>
<keyword evidence="1" id="KW-0472">Membrane</keyword>
<accession>A0ABW3RIV9</accession>
<reference evidence="3" key="1">
    <citation type="journal article" date="2019" name="Int. J. Syst. Evol. Microbiol.">
        <title>The Global Catalogue of Microorganisms (GCM) 10K type strain sequencing project: providing services to taxonomists for standard genome sequencing and annotation.</title>
        <authorList>
            <consortium name="The Broad Institute Genomics Platform"/>
            <consortium name="The Broad Institute Genome Sequencing Center for Infectious Disease"/>
            <person name="Wu L."/>
            <person name="Ma J."/>
        </authorList>
    </citation>
    <scope>NUCLEOTIDE SEQUENCE [LARGE SCALE GENOMIC DNA]</scope>
    <source>
        <strain evidence="3">CCUG 52468</strain>
    </source>
</reference>
<comment type="caution">
    <text evidence="2">The sequence shown here is derived from an EMBL/GenBank/DDBJ whole genome shotgun (WGS) entry which is preliminary data.</text>
</comment>
<sequence>MKKLNIIIIVLNLIGLLVYFNYSIRQKEHILDNGRLVLLKLAPVDPRSLMQGDYMRLSYDIGENLFLDSLPKRGYVVLKLDEQQVGHDVRFQQGKTPLNAGEVLVEFTRPNSWGINIGAESYFFEEGTGERYEKAEYGGLKVDEKGNSLLVGLYDGGGVRIDVRYEM</sequence>
<keyword evidence="3" id="KW-1185">Reference proteome</keyword>